<keyword evidence="3" id="KW-1185">Reference proteome</keyword>
<organism evidence="2 3">
    <name type="scientific">Roseateles asaccharophilus</name>
    <dbReference type="NCBI Taxonomy" id="582607"/>
    <lineage>
        <taxon>Bacteria</taxon>
        <taxon>Pseudomonadati</taxon>
        <taxon>Pseudomonadota</taxon>
        <taxon>Betaproteobacteria</taxon>
        <taxon>Burkholderiales</taxon>
        <taxon>Sphaerotilaceae</taxon>
        <taxon>Roseateles</taxon>
    </lineage>
</organism>
<evidence type="ECO:0000313" key="2">
    <source>
        <dbReference type="EMBL" id="TDP06543.1"/>
    </source>
</evidence>
<dbReference type="SUPFAM" id="SSF53448">
    <property type="entry name" value="Nucleotide-diphospho-sugar transferases"/>
    <property type="match status" value="1"/>
</dbReference>
<gene>
    <name evidence="2" type="ORF">DFR39_10811</name>
</gene>
<dbReference type="GO" id="GO:0016740">
    <property type="term" value="F:transferase activity"/>
    <property type="evidence" value="ECO:0007669"/>
    <property type="project" value="UniProtKB-KW"/>
</dbReference>
<dbReference type="Gene3D" id="3.90.550.10">
    <property type="entry name" value="Spore Coat Polysaccharide Biosynthesis Protein SpsA, Chain A"/>
    <property type="match status" value="1"/>
</dbReference>
<proteinExistence type="predicted"/>
<dbReference type="Proteomes" id="UP000295357">
    <property type="component" value="Unassembled WGS sequence"/>
</dbReference>
<evidence type="ECO:0000259" key="1">
    <source>
        <dbReference type="Pfam" id="PF00535"/>
    </source>
</evidence>
<dbReference type="InterPro" id="IPR029044">
    <property type="entry name" value="Nucleotide-diphossugar_trans"/>
</dbReference>
<dbReference type="EMBL" id="SNXE01000008">
    <property type="protein sequence ID" value="TDP06543.1"/>
    <property type="molecule type" value="Genomic_DNA"/>
</dbReference>
<dbReference type="InterPro" id="IPR001173">
    <property type="entry name" value="Glyco_trans_2-like"/>
</dbReference>
<evidence type="ECO:0000313" key="3">
    <source>
        <dbReference type="Proteomes" id="UP000295357"/>
    </source>
</evidence>
<feature type="domain" description="Glycosyltransferase 2-like" evidence="1">
    <location>
        <begin position="9"/>
        <end position="122"/>
    </location>
</feature>
<name>A0A4R6N097_9BURK</name>
<dbReference type="PANTHER" id="PTHR43685">
    <property type="entry name" value="GLYCOSYLTRANSFERASE"/>
    <property type="match status" value="1"/>
</dbReference>
<comment type="caution">
    <text evidence="2">The sequence shown here is derived from an EMBL/GenBank/DDBJ whole genome shotgun (WGS) entry which is preliminary data.</text>
</comment>
<accession>A0A4R6N097</accession>
<reference evidence="2 3" key="1">
    <citation type="submission" date="2019-03" db="EMBL/GenBank/DDBJ databases">
        <title>Genomic Encyclopedia of Type Strains, Phase IV (KMG-IV): sequencing the most valuable type-strain genomes for metagenomic binning, comparative biology and taxonomic classification.</title>
        <authorList>
            <person name="Goeker M."/>
        </authorList>
    </citation>
    <scope>NUCLEOTIDE SEQUENCE [LARGE SCALE GENOMIC DNA]</scope>
    <source>
        <strain evidence="2 3">DSM 25082</strain>
    </source>
</reference>
<dbReference type="AlphaFoldDB" id="A0A4R6N097"/>
<dbReference type="PANTHER" id="PTHR43685:SF2">
    <property type="entry name" value="GLYCOSYLTRANSFERASE 2-LIKE DOMAIN-CONTAINING PROTEIN"/>
    <property type="match status" value="1"/>
</dbReference>
<protein>
    <submittedName>
        <fullName evidence="2">Glycosyltransferase involved in cell wall biosynthesis</fullName>
    </submittedName>
</protein>
<dbReference type="InterPro" id="IPR050834">
    <property type="entry name" value="Glycosyltransf_2"/>
</dbReference>
<dbReference type="Pfam" id="PF00535">
    <property type="entry name" value="Glycos_transf_2"/>
    <property type="match status" value="1"/>
</dbReference>
<keyword evidence="2" id="KW-0808">Transferase</keyword>
<sequence>MHSSPTIAVVIPNYNAERYLAATLRSVLAQQGAFRLEVLVVDDGSSDGSVAMLKRDFPEVRVIEQPNAGVAAARNAGIAAATAEWVAFIDADDIWLPGKLQAQLELLDACGDAVRMCSTGWHVWTTQSVEPPEDLLRELAARVSGVPVHAAEAARTAWRYTELLQDCVVWTSTVLAQRSLLRELGGFDTALRVGEDYDLWLRASRLTPIARLDAPLALYRHHGANITHRAPERNFKGEVVQRAIDRWGYQGPDGREASRTAVHAGLSRSWADFAGAQLLAGRRRRALPAACRAVRLKPSSLLGWTVLCKSLPGLLLADKADPGRTPQA</sequence>